<protein>
    <recommendedName>
        <fullName evidence="2">RING-type domain-containing protein</fullName>
    </recommendedName>
</protein>
<name>R0IYH1_EXST2</name>
<dbReference type="Gene3D" id="3.30.40.10">
    <property type="entry name" value="Zinc/RING finger domain, C3HC4 (zinc finger)"/>
    <property type="match status" value="1"/>
</dbReference>
<dbReference type="PROSITE" id="PS50089">
    <property type="entry name" value="ZF_RING_2"/>
    <property type="match status" value="1"/>
</dbReference>
<dbReference type="SUPFAM" id="SSF57850">
    <property type="entry name" value="RING/U-box"/>
    <property type="match status" value="1"/>
</dbReference>
<evidence type="ECO:0000256" key="1">
    <source>
        <dbReference type="PROSITE-ProRule" id="PRU00175"/>
    </source>
</evidence>
<evidence type="ECO:0000313" key="3">
    <source>
        <dbReference type="EMBL" id="EOA89820.1"/>
    </source>
</evidence>
<dbReference type="GO" id="GO:0008270">
    <property type="term" value="F:zinc ion binding"/>
    <property type="evidence" value="ECO:0007669"/>
    <property type="project" value="UniProtKB-KW"/>
</dbReference>
<dbReference type="Proteomes" id="UP000016935">
    <property type="component" value="Unassembled WGS sequence"/>
</dbReference>
<feature type="domain" description="RING-type" evidence="2">
    <location>
        <begin position="54"/>
        <end position="103"/>
    </location>
</feature>
<dbReference type="AlphaFoldDB" id="R0IYH1"/>
<organism evidence="3 4">
    <name type="scientific">Exserohilum turcicum (strain 28A)</name>
    <name type="common">Northern leaf blight fungus</name>
    <name type="synonym">Setosphaeria turcica</name>
    <dbReference type="NCBI Taxonomy" id="671987"/>
    <lineage>
        <taxon>Eukaryota</taxon>
        <taxon>Fungi</taxon>
        <taxon>Dikarya</taxon>
        <taxon>Ascomycota</taxon>
        <taxon>Pezizomycotina</taxon>
        <taxon>Dothideomycetes</taxon>
        <taxon>Pleosporomycetidae</taxon>
        <taxon>Pleosporales</taxon>
        <taxon>Pleosporineae</taxon>
        <taxon>Pleosporaceae</taxon>
        <taxon>Exserohilum</taxon>
    </lineage>
</organism>
<dbReference type="InterPro" id="IPR001841">
    <property type="entry name" value="Znf_RING"/>
</dbReference>
<proteinExistence type="predicted"/>
<dbReference type="InterPro" id="IPR039903">
    <property type="entry name" value="Zswim2"/>
</dbReference>
<accession>R0IYH1</accession>
<dbReference type="InterPro" id="IPR013083">
    <property type="entry name" value="Znf_RING/FYVE/PHD"/>
</dbReference>
<evidence type="ECO:0000259" key="2">
    <source>
        <dbReference type="PROSITE" id="PS50089"/>
    </source>
</evidence>
<dbReference type="OrthoDB" id="2122982at2759"/>
<dbReference type="GO" id="GO:0061630">
    <property type="term" value="F:ubiquitin protein ligase activity"/>
    <property type="evidence" value="ECO:0007669"/>
    <property type="project" value="InterPro"/>
</dbReference>
<dbReference type="PANTHER" id="PTHR21540:SF0">
    <property type="entry name" value="PHD FAMILY PROTEIN"/>
    <property type="match status" value="1"/>
</dbReference>
<keyword evidence="1" id="KW-0479">Metal-binding</keyword>
<dbReference type="HOGENOM" id="CLU_086448_1_0_1"/>
<keyword evidence="1" id="KW-0863">Zinc-finger</keyword>
<dbReference type="GeneID" id="19395010"/>
<dbReference type="PANTHER" id="PTHR21540">
    <property type="entry name" value="RING FINGER AND SWIM DOMAIN-CONTAINING PROTEIN 2"/>
    <property type="match status" value="1"/>
</dbReference>
<dbReference type="RefSeq" id="XP_008022738.1">
    <property type="nucleotide sequence ID" value="XM_008024547.1"/>
</dbReference>
<dbReference type="STRING" id="671987.R0IYH1"/>
<reference evidence="3 4" key="1">
    <citation type="journal article" date="2012" name="PLoS Pathog.">
        <title>Diverse lifestyles and strategies of plant pathogenesis encoded in the genomes of eighteen Dothideomycetes fungi.</title>
        <authorList>
            <person name="Ohm R.A."/>
            <person name="Feau N."/>
            <person name="Henrissat B."/>
            <person name="Schoch C.L."/>
            <person name="Horwitz B.A."/>
            <person name="Barry K.W."/>
            <person name="Condon B.J."/>
            <person name="Copeland A.C."/>
            <person name="Dhillon B."/>
            <person name="Glaser F."/>
            <person name="Hesse C.N."/>
            <person name="Kosti I."/>
            <person name="LaButti K."/>
            <person name="Lindquist E.A."/>
            <person name="Lucas S."/>
            <person name="Salamov A.A."/>
            <person name="Bradshaw R.E."/>
            <person name="Ciuffetti L."/>
            <person name="Hamelin R.C."/>
            <person name="Kema G.H.J."/>
            <person name="Lawrence C."/>
            <person name="Scott J.A."/>
            <person name="Spatafora J.W."/>
            <person name="Turgeon B.G."/>
            <person name="de Wit P.J.G.M."/>
            <person name="Zhong S."/>
            <person name="Goodwin S.B."/>
            <person name="Grigoriev I.V."/>
        </authorList>
    </citation>
    <scope>NUCLEOTIDE SEQUENCE [LARGE SCALE GENOMIC DNA]</scope>
    <source>
        <strain evidence="4">28A</strain>
    </source>
</reference>
<dbReference type="EMBL" id="KB908504">
    <property type="protein sequence ID" value="EOA89820.1"/>
    <property type="molecule type" value="Genomic_DNA"/>
</dbReference>
<keyword evidence="4" id="KW-1185">Reference proteome</keyword>
<evidence type="ECO:0000313" key="4">
    <source>
        <dbReference type="Proteomes" id="UP000016935"/>
    </source>
</evidence>
<keyword evidence="1" id="KW-0862">Zinc</keyword>
<sequence length="282" mass="31691">MLNPSSTGNKVLCFKIPNVNRRFTVHQDLICQTSNYFKRRLQRHRRPIFPADECCICTEPFNPTLQDLTFCTHCGQNMHEHCIDAWERVPRNVVSGSKCPMCRARWKSPRHLSCVNIETELDVEAVQSYLDCMYTGTLKEVSASIPRNSDQFSLVMLKRWAVASALEDAAFKAQVLTALFANGRVVIGIESVKWAFVERKCSDEIREFMVDVSLTGIESGWFKEMGKRFPEAFVSQSADGAVRKWRNGNNRRGLGDVRRDWMRRVGAGGGEGSGGGEGGSSA</sequence>
<reference evidence="3 4" key="2">
    <citation type="journal article" date="2013" name="PLoS Genet.">
        <title>Comparative genome structure, secondary metabolite, and effector coding capacity across Cochliobolus pathogens.</title>
        <authorList>
            <person name="Condon B.J."/>
            <person name="Leng Y."/>
            <person name="Wu D."/>
            <person name="Bushley K.E."/>
            <person name="Ohm R.A."/>
            <person name="Otillar R."/>
            <person name="Martin J."/>
            <person name="Schackwitz W."/>
            <person name="Grimwood J."/>
            <person name="MohdZainudin N."/>
            <person name="Xue C."/>
            <person name="Wang R."/>
            <person name="Manning V.A."/>
            <person name="Dhillon B."/>
            <person name="Tu Z.J."/>
            <person name="Steffenson B.J."/>
            <person name="Salamov A."/>
            <person name="Sun H."/>
            <person name="Lowry S."/>
            <person name="LaButti K."/>
            <person name="Han J."/>
            <person name="Copeland A."/>
            <person name="Lindquist E."/>
            <person name="Barry K."/>
            <person name="Schmutz J."/>
            <person name="Baker S.E."/>
            <person name="Ciuffetti L.M."/>
            <person name="Grigoriev I.V."/>
            <person name="Zhong S."/>
            <person name="Turgeon B.G."/>
        </authorList>
    </citation>
    <scope>NUCLEOTIDE SEQUENCE [LARGE SCALE GENOMIC DNA]</scope>
    <source>
        <strain evidence="4">28A</strain>
    </source>
</reference>
<gene>
    <name evidence="3" type="ORF">SETTUDRAFT_103819</name>
</gene>